<organism evidence="1 2">
    <name type="scientific">Brenneria salicis ATCC 15712 = DSM 30166</name>
    <dbReference type="NCBI Taxonomy" id="714314"/>
    <lineage>
        <taxon>Bacteria</taxon>
        <taxon>Pseudomonadati</taxon>
        <taxon>Pseudomonadota</taxon>
        <taxon>Gammaproteobacteria</taxon>
        <taxon>Enterobacterales</taxon>
        <taxon>Pectobacteriaceae</taxon>
        <taxon>Brenneria</taxon>
    </lineage>
</organism>
<dbReference type="EMBL" id="QNRY01000036">
    <property type="protein sequence ID" value="RBP59745.1"/>
    <property type="molecule type" value="Genomic_DNA"/>
</dbReference>
<evidence type="ECO:0000313" key="1">
    <source>
        <dbReference type="EMBL" id="RBP59745.1"/>
    </source>
</evidence>
<accession>A0A366I009</accession>
<dbReference type="AlphaFoldDB" id="A0A366I009"/>
<dbReference type="OrthoDB" id="6424778at2"/>
<protein>
    <submittedName>
        <fullName evidence="1">Uncharacterized protein</fullName>
    </submittedName>
</protein>
<name>A0A366I009_9GAMM</name>
<comment type="caution">
    <text evidence="1">The sequence shown here is derived from an EMBL/GenBank/DDBJ whole genome shotgun (WGS) entry which is preliminary data.</text>
</comment>
<gene>
    <name evidence="1" type="ORF">DES54_13633</name>
</gene>
<dbReference type="Proteomes" id="UP000253046">
    <property type="component" value="Unassembled WGS sequence"/>
</dbReference>
<sequence>MTINPSSSIAEIKAKVISAATVVQGHQKLSTPHPVINIGQRISLASKKYWSAKYIPAIPVIPVSIEATLQHQSANNLKSLIKQVGAGISGDNK</sequence>
<reference evidence="1 2" key="1">
    <citation type="submission" date="2018-06" db="EMBL/GenBank/DDBJ databases">
        <title>Genomic Encyclopedia of Type Strains, Phase IV (KMG-IV): sequencing the most valuable type-strain genomes for metagenomic binning, comparative biology and taxonomic classification.</title>
        <authorList>
            <person name="Goeker M."/>
        </authorList>
    </citation>
    <scope>NUCLEOTIDE SEQUENCE [LARGE SCALE GENOMIC DNA]</scope>
    <source>
        <strain evidence="1 2">DSM 30166</strain>
    </source>
</reference>
<evidence type="ECO:0000313" key="2">
    <source>
        <dbReference type="Proteomes" id="UP000253046"/>
    </source>
</evidence>
<keyword evidence="2" id="KW-1185">Reference proteome</keyword>
<proteinExistence type="predicted"/>
<dbReference type="RefSeq" id="WP_113868426.1">
    <property type="nucleotide sequence ID" value="NZ_MJMA01000035.1"/>
</dbReference>